<gene>
    <name evidence="1" type="ORF">NC653_008705</name>
</gene>
<dbReference type="AlphaFoldDB" id="A0AAD6R731"/>
<sequence length="69" mass="7916">MLIEIEDEKEFLSFLAGFLQNHAGGLVVVFRQSIRSDCMVSDDACKNFTWTSALFADDIRLETWMLLVK</sequence>
<organism evidence="1 2">
    <name type="scientific">Populus alba x Populus x berolinensis</name>
    <dbReference type="NCBI Taxonomy" id="444605"/>
    <lineage>
        <taxon>Eukaryota</taxon>
        <taxon>Viridiplantae</taxon>
        <taxon>Streptophyta</taxon>
        <taxon>Embryophyta</taxon>
        <taxon>Tracheophyta</taxon>
        <taxon>Spermatophyta</taxon>
        <taxon>Magnoliopsida</taxon>
        <taxon>eudicotyledons</taxon>
        <taxon>Gunneridae</taxon>
        <taxon>Pentapetalae</taxon>
        <taxon>rosids</taxon>
        <taxon>fabids</taxon>
        <taxon>Malpighiales</taxon>
        <taxon>Salicaceae</taxon>
        <taxon>Saliceae</taxon>
        <taxon>Populus</taxon>
    </lineage>
</organism>
<proteinExistence type="predicted"/>
<reference evidence="1" key="1">
    <citation type="journal article" date="2023" name="Mol. Ecol. Resour.">
        <title>Chromosome-level genome assembly of a triploid poplar Populus alba 'Berolinensis'.</title>
        <authorList>
            <person name="Chen S."/>
            <person name="Yu Y."/>
            <person name="Wang X."/>
            <person name="Wang S."/>
            <person name="Zhang T."/>
            <person name="Zhou Y."/>
            <person name="He R."/>
            <person name="Meng N."/>
            <person name="Wang Y."/>
            <person name="Liu W."/>
            <person name="Liu Z."/>
            <person name="Liu J."/>
            <person name="Guo Q."/>
            <person name="Huang H."/>
            <person name="Sederoff R.R."/>
            <person name="Wang G."/>
            <person name="Qu G."/>
            <person name="Chen S."/>
        </authorList>
    </citation>
    <scope>NUCLEOTIDE SEQUENCE</scope>
    <source>
        <strain evidence="1">SC-2020</strain>
    </source>
</reference>
<protein>
    <submittedName>
        <fullName evidence="1">Uncharacterized protein</fullName>
    </submittedName>
</protein>
<keyword evidence="2" id="KW-1185">Reference proteome</keyword>
<dbReference type="EMBL" id="JAQIZT010000003">
    <property type="protein sequence ID" value="KAJ7003568.1"/>
    <property type="molecule type" value="Genomic_DNA"/>
</dbReference>
<comment type="caution">
    <text evidence="1">The sequence shown here is derived from an EMBL/GenBank/DDBJ whole genome shotgun (WGS) entry which is preliminary data.</text>
</comment>
<dbReference type="Proteomes" id="UP001164929">
    <property type="component" value="Chromosome 3"/>
</dbReference>
<evidence type="ECO:0000313" key="1">
    <source>
        <dbReference type="EMBL" id="KAJ7003568.1"/>
    </source>
</evidence>
<name>A0AAD6R731_9ROSI</name>
<evidence type="ECO:0000313" key="2">
    <source>
        <dbReference type="Proteomes" id="UP001164929"/>
    </source>
</evidence>
<accession>A0AAD6R731</accession>